<feature type="domain" description="Homeobox" evidence="3">
    <location>
        <begin position="286"/>
        <end position="305"/>
    </location>
</feature>
<feature type="compositionally biased region" description="Pro residues" evidence="2">
    <location>
        <begin position="155"/>
        <end position="166"/>
    </location>
</feature>
<dbReference type="GeneID" id="112411347"/>
<name>A0A341CU18_NEOAA</name>
<evidence type="ECO:0000313" key="5">
    <source>
        <dbReference type="RefSeq" id="XP_024618166.1"/>
    </source>
</evidence>
<dbReference type="CTD" id="84504"/>
<keyword evidence="1 5" id="KW-0371">Homeobox</keyword>
<evidence type="ECO:0000259" key="3">
    <source>
        <dbReference type="PROSITE" id="PS50071"/>
    </source>
</evidence>
<dbReference type="AlphaFoldDB" id="A0A341CU18"/>
<feature type="region of interest" description="Disordered" evidence="2">
    <location>
        <begin position="26"/>
        <end position="190"/>
    </location>
</feature>
<feature type="region of interest" description="Disordered" evidence="2">
    <location>
        <begin position="272"/>
        <end position="349"/>
    </location>
</feature>
<dbReference type="InterPro" id="IPR009057">
    <property type="entry name" value="Homeodomain-like_sf"/>
</dbReference>
<keyword evidence="1 5" id="KW-0238">DNA-binding</keyword>
<dbReference type="Proteomes" id="UP000252040">
    <property type="component" value="Unplaced"/>
</dbReference>
<dbReference type="RefSeq" id="XP_024618166.1">
    <property type="nucleotide sequence ID" value="XM_024762398.1"/>
</dbReference>
<dbReference type="SUPFAM" id="SSF46689">
    <property type="entry name" value="Homeodomain-like"/>
    <property type="match status" value="1"/>
</dbReference>
<dbReference type="InParanoid" id="A0A341CU18"/>
<feature type="compositionally biased region" description="Basic and acidic residues" evidence="2">
    <location>
        <begin position="315"/>
        <end position="325"/>
    </location>
</feature>
<keyword evidence="4" id="KW-1185">Reference proteome</keyword>
<dbReference type="STRING" id="1706337.A0A341CU18"/>
<evidence type="ECO:0000256" key="2">
    <source>
        <dbReference type="SAM" id="MobiDB-lite"/>
    </source>
</evidence>
<dbReference type="InterPro" id="IPR001356">
    <property type="entry name" value="HD"/>
</dbReference>
<feature type="region of interest" description="Disordered" evidence="2">
    <location>
        <begin position="221"/>
        <end position="244"/>
    </location>
</feature>
<dbReference type="PROSITE" id="PS50071">
    <property type="entry name" value="HOMEOBOX_2"/>
    <property type="match status" value="1"/>
</dbReference>
<comment type="subcellular location">
    <subcellularLocation>
        <location evidence="1">Nucleus</location>
    </subcellularLocation>
</comment>
<proteinExistence type="predicted"/>
<evidence type="ECO:0000256" key="1">
    <source>
        <dbReference type="PROSITE-ProRule" id="PRU00108"/>
    </source>
</evidence>
<reference evidence="5" key="1">
    <citation type="submission" date="2025-08" db="UniProtKB">
        <authorList>
            <consortium name="RefSeq"/>
        </authorList>
    </citation>
    <scope>IDENTIFICATION</scope>
    <source>
        <tissue evidence="5">Meat</tissue>
    </source>
</reference>
<dbReference type="CDD" id="cd00086">
    <property type="entry name" value="homeodomain"/>
    <property type="match status" value="1"/>
</dbReference>
<dbReference type="KEGG" id="nasi:112411347"/>
<gene>
    <name evidence="5" type="primary">NKX6-2</name>
</gene>
<dbReference type="Gene3D" id="1.10.10.60">
    <property type="entry name" value="Homeodomain-like"/>
    <property type="match status" value="1"/>
</dbReference>
<protein>
    <submittedName>
        <fullName evidence="5">Homeobox protein Nkx-6.2</fullName>
    </submittedName>
</protein>
<organism evidence="4 5">
    <name type="scientific">Neophocaena asiaeorientalis asiaeorientalis</name>
    <name type="common">Yangtze finless porpoise</name>
    <name type="synonym">Neophocaena phocaenoides subsp. asiaeorientalis</name>
    <dbReference type="NCBI Taxonomy" id="1706337"/>
    <lineage>
        <taxon>Eukaryota</taxon>
        <taxon>Metazoa</taxon>
        <taxon>Chordata</taxon>
        <taxon>Craniata</taxon>
        <taxon>Vertebrata</taxon>
        <taxon>Euteleostomi</taxon>
        <taxon>Mammalia</taxon>
        <taxon>Eutheria</taxon>
        <taxon>Laurasiatheria</taxon>
        <taxon>Artiodactyla</taxon>
        <taxon>Whippomorpha</taxon>
        <taxon>Cetacea</taxon>
        <taxon>Odontoceti</taxon>
        <taxon>Phocoenidae</taxon>
        <taxon>Neophocaena</taxon>
    </lineage>
</organism>
<feature type="compositionally biased region" description="Basic and acidic residues" evidence="2">
    <location>
        <begin position="229"/>
        <end position="242"/>
    </location>
</feature>
<dbReference type="GO" id="GO:0003677">
    <property type="term" value="F:DNA binding"/>
    <property type="evidence" value="ECO:0007669"/>
    <property type="project" value="UniProtKB-UniRule"/>
</dbReference>
<sequence length="376" mass="39364">MEKRPPSPRTPGAPNALWAFQTALRPPIRHPGPLAPWRAEHSAARGEAAPLATPSIPAAVQGGPGCVDRPGTQGSDSGCLFPQRSKGLRRPQPGCSRSHSAAPRAAVFLQPPSQSRREDSAPCRPVRARRSRPAPENCRTTAAQSRLLGAGSRDPAPPLPLGPAPKPVTATPSEPETLAPPLAASEEPRGPQTLLGRILPAAGLSGSTYAAPEAVPIACGAATPGSRECGPDRGGGKREIPMRADCTAPEAGAITRHGAPPGTARCAHTWAGAATERPPSPGGQWLSERRSGVWFQNRRTKWRKRHAAEMASAKKKQDSDAEKLKVGGSDAEDDDEYNRPLDPNSDDEKITRLLKKHKPSNLALVSPCGGGAGDAS</sequence>
<accession>A0A341CU18</accession>
<keyword evidence="1" id="KW-0539">Nucleus</keyword>
<evidence type="ECO:0000313" key="4">
    <source>
        <dbReference type="Proteomes" id="UP000252040"/>
    </source>
</evidence>
<dbReference type="GO" id="GO:0005634">
    <property type="term" value="C:nucleus"/>
    <property type="evidence" value="ECO:0007669"/>
    <property type="project" value="UniProtKB-SubCell"/>
</dbReference>
<feature type="DNA-binding region" description="Homeobox" evidence="1">
    <location>
        <begin position="288"/>
        <end position="306"/>
    </location>
</feature>